<dbReference type="GO" id="GO:0016459">
    <property type="term" value="C:myosin complex"/>
    <property type="evidence" value="ECO:0007669"/>
    <property type="project" value="UniProtKB-KW"/>
</dbReference>
<dbReference type="InterPro" id="IPR001609">
    <property type="entry name" value="Myosin_head_motor_dom-like"/>
</dbReference>
<dbReference type="InterPro" id="IPR027417">
    <property type="entry name" value="P-loop_NTPase"/>
</dbReference>
<dbReference type="GO" id="GO:0051015">
    <property type="term" value="F:actin filament binding"/>
    <property type="evidence" value="ECO:0007669"/>
    <property type="project" value="TreeGrafter"/>
</dbReference>
<keyword evidence="4 6" id="KW-0505">Motor protein</keyword>
<gene>
    <name evidence="9" type="ORF">BSAL_32790</name>
</gene>
<dbReference type="PANTHER" id="PTHR13140">
    <property type="entry name" value="MYOSIN"/>
    <property type="match status" value="1"/>
</dbReference>
<feature type="compositionally biased region" description="Low complexity" evidence="7">
    <location>
        <begin position="1511"/>
        <end position="1523"/>
    </location>
</feature>
<dbReference type="OrthoDB" id="6108017at2759"/>
<protein>
    <submittedName>
        <fullName evidence="9">Myosine heavy chain, putative</fullName>
    </submittedName>
</protein>
<evidence type="ECO:0000259" key="8">
    <source>
        <dbReference type="PROSITE" id="PS51456"/>
    </source>
</evidence>
<dbReference type="GO" id="GO:0007015">
    <property type="term" value="P:actin filament organization"/>
    <property type="evidence" value="ECO:0007669"/>
    <property type="project" value="TreeGrafter"/>
</dbReference>
<evidence type="ECO:0000313" key="9">
    <source>
        <dbReference type="EMBL" id="CUG91579.1"/>
    </source>
</evidence>
<feature type="region of interest" description="Disordered" evidence="7">
    <location>
        <begin position="1353"/>
        <end position="1416"/>
    </location>
</feature>
<evidence type="ECO:0000256" key="1">
    <source>
        <dbReference type="ARBA" id="ARBA00022741"/>
    </source>
</evidence>
<dbReference type="Gene3D" id="6.20.240.20">
    <property type="match status" value="1"/>
</dbReference>
<keyword evidence="10" id="KW-1185">Reference proteome</keyword>
<dbReference type="InterPro" id="IPR036961">
    <property type="entry name" value="Kinesin_motor_dom_sf"/>
</dbReference>
<keyword evidence="2 6" id="KW-0067">ATP-binding</keyword>
<feature type="region of interest" description="Disordered" evidence="7">
    <location>
        <begin position="1471"/>
        <end position="1560"/>
    </location>
</feature>
<feature type="compositionally biased region" description="Low complexity" evidence="7">
    <location>
        <begin position="1360"/>
        <end position="1372"/>
    </location>
</feature>
<dbReference type="SMR" id="A0A0S4JJ59"/>
<dbReference type="CDD" id="cd00124">
    <property type="entry name" value="MYSc"/>
    <property type="match status" value="1"/>
</dbReference>
<dbReference type="GO" id="GO:0005737">
    <property type="term" value="C:cytoplasm"/>
    <property type="evidence" value="ECO:0007669"/>
    <property type="project" value="TreeGrafter"/>
</dbReference>
<dbReference type="VEuPathDB" id="TriTrypDB:BSAL_32790"/>
<evidence type="ECO:0000256" key="3">
    <source>
        <dbReference type="ARBA" id="ARBA00023123"/>
    </source>
</evidence>
<dbReference type="Gene3D" id="1.20.58.530">
    <property type="match status" value="1"/>
</dbReference>
<dbReference type="PANTHER" id="PTHR13140:SF706">
    <property type="entry name" value="DILUTE CLASS UNCONVENTIONAL MYOSIN, ISOFORM C"/>
    <property type="match status" value="1"/>
</dbReference>
<dbReference type="Gene3D" id="3.40.850.10">
    <property type="entry name" value="Kinesin motor domain"/>
    <property type="match status" value="1"/>
</dbReference>
<dbReference type="GO" id="GO:0005524">
    <property type="term" value="F:ATP binding"/>
    <property type="evidence" value="ECO:0007669"/>
    <property type="project" value="UniProtKB-UniRule"/>
</dbReference>
<evidence type="ECO:0000256" key="6">
    <source>
        <dbReference type="PROSITE-ProRule" id="PRU00782"/>
    </source>
</evidence>
<organism evidence="9 10">
    <name type="scientific">Bodo saltans</name>
    <name type="common">Flagellated protozoan</name>
    <dbReference type="NCBI Taxonomy" id="75058"/>
    <lineage>
        <taxon>Eukaryota</taxon>
        <taxon>Discoba</taxon>
        <taxon>Euglenozoa</taxon>
        <taxon>Kinetoplastea</taxon>
        <taxon>Metakinetoplastina</taxon>
        <taxon>Eubodonida</taxon>
        <taxon>Bodonidae</taxon>
        <taxon>Bodo</taxon>
    </lineage>
</organism>
<accession>A0A0S4JJ59</accession>
<feature type="region of interest" description="Disordered" evidence="7">
    <location>
        <begin position="1296"/>
        <end position="1323"/>
    </location>
</feature>
<proteinExistence type="inferred from homology"/>
<dbReference type="GO" id="GO:0016020">
    <property type="term" value="C:membrane"/>
    <property type="evidence" value="ECO:0007669"/>
    <property type="project" value="TreeGrafter"/>
</dbReference>
<dbReference type="PROSITE" id="PS51456">
    <property type="entry name" value="MYOSIN_MOTOR"/>
    <property type="match status" value="1"/>
</dbReference>
<reference evidence="10" key="1">
    <citation type="submission" date="2015-09" db="EMBL/GenBank/DDBJ databases">
        <authorList>
            <consortium name="Pathogen Informatics"/>
        </authorList>
    </citation>
    <scope>NUCLEOTIDE SEQUENCE [LARGE SCALE GENOMIC DNA]</scope>
    <source>
        <strain evidence="10">Lake Konstanz</strain>
    </source>
</reference>
<dbReference type="Gene3D" id="1.20.120.720">
    <property type="entry name" value="Myosin VI head, motor domain, U50 subdomain"/>
    <property type="match status" value="1"/>
</dbReference>
<comment type="similarity">
    <text evidence="6">Belongs to the TRAFAC class myosin-kinesin ATPase superfamily. Myosin family.</text>
</comment>
<keyword evidence="1 6" id="KW-0547">Nucleotide-binding</keyword>
<feature type="binding site" evidence="6">
    <location>
        <begin position="217"/>
        <end position="224"/>
    </location>
    <ligand>
        <name>ATP</name>
        <dbReference type="ChEBI" id="CHEBI:30616"/>
    </ligand>
</feature>
<dbReference type="EMBL" id="CYKH01001941">
    <property type="protein sequence ID" value="CUG91579.1"/>
    <property type="molecule type" value="Genomic_DNA"/>
</dbReference>
<feature type="compositionally biased region" description="Polar residues" evidence="7">
    <location>
        <begin position="1534"/>
        <end position="1543"/>
    </location>
</feature>
<dbReference type="Pfam" id="PF00063">
    <property type="entry name" value="Myosin_head"/>
    <property type="match status" value="1"/>
</dbReference>
<dbReference type="Proteomes" id="UP000051952">
    <property type="component" value="Unassembled WGS sequence"/>
</dbReference>
<feature type="compositionally biased region" description="Polar residues" evidence="7">
    <location>
        <begin position="1403"/>
        <end position="1416"/>
    </location>
</feature>
<dbReference type="PRINTS" id="PR00193">
    <property type="entry name" value="MYOSINHEAVY"/>
</dbReference>
<dbReference type="SUPFAM" id="SSF52540">
    <property type="entry name" value="P-loop containing nucleoside triphosphate hydrolases"/>
    <property type="match status" value="1"/>
</dbReference>
<evidence type="ECO:0000256" key="5">
    <source>
        <dbReference type="ARBA" id="ARBA00023203"/>
    </source>
</evidence>
<dbReference type="SMART" id="SM00242">
    <property type="entry name" value="MYSc"/>
    <property type="match status" value="1"/>
</dbReference>
<feature type="domain" description="Myosin motor" evidence="8">
    <location>
        <begin position="117"/>
        <end position="901"/>
    </location>
</feature>
<name>A0A0S4JJ59_BODSA</name>
<feature type="region of interest" description="Disordered" evidence="7">
    <location>
        <begin position="1650"/>
        <end position="1677"/>
    </location>
</feature>
<evidence type="ECO:0000256" key="4">
    <source>
        <dbReference type="ARBA" id="ARBA00023175"/>
    </source>
</evidence>
<keyword evidence="5 6" id="KW-0009">Actin-binding</keyword>
<evidence type="ECO:0000313" key="10">
    <source>
        <dbReference type="Proteomes" id="UP000051952"/>
    </source>
</evidence>
<feature type="region of interest" description="Actin-binding" evidence="6">
    <location>
        <begin position="730"/>
        <end position="752"/>
    </location>
</feature>
<feature type="compositionally biased region" description="Polar residues" evidence="7">
    <location>
        <begin position="1373"/>
        <end position="1388"/>
    </location>
</feature>
<sequence length="1677" mass="185347">MQSPTSTIASPKADQQFDSHGGYSLRQQVYFEHPTESWVRGHISEIKAVAKKSGFAEVCFGVIPDVDSVNVPTIGPNPPALFPLREDQIHSIVADSSGGGGGEGDEKEEECVQLTGDTVNDLLHLSYLHDSTLIEQVRRRYFRKLIYTHIGPIMLGLNPYDFTLKHYVDANLPKYMAEGDAVVSKASRNLPHAWTTAHYSYWLMSSDRENQSVVVSGESGAGKTETAKIVLKYLGYVSTSQCSDELRQTAEQVTKRVNLTSPILEAFGNAKTRMNDNSSRFGKFMKVHFANGGGAGGGVMIGAAIEVYLLEKSRIITHGAGERAYHCFYQLLASGQGSKSLSADEVKAKSALRSRVVLGDATSVPSLSIGQATVIPGVDDAHEFNDVSSAMTAVGIDEDERTAVWDVVAGILHLIQVSFDAVSDDECAVSTASDNTQHIDALQRLLGVDMAQLTSELITTTNITRGEKIVKKLRKAMSIDLRDALAKSVYEALFLWLVAKINDLIGPPDDSASAGRSWIGLLDIFGFENFAHGNSFEQMCINLANETLQNHYNSIVFTRDMNECAAEGINTASVTFYDNQPCLDLVCGVNFSQCGVGGGSAQVTNKLSIMGLIDESCSLASGTDLALCGSIVEKYGGRPSDGQGAHANFSKPKTQNNAFNILHYAGEVKYTIDGFRAKNADTLKETLKDAIRSSSIPFVQCLLAVPPASPTSGGTGGKRATVGAFFKNQLVSLMTEINSTHPHWVRCIKPHSAKKPNMFHGGEVMTQLRSAGVLETVRIRQQSYSVRLPFAEFVQRFRNILRAQTSGAASSITVDVFSTFTGALALVGGTINGHSDALQKKSSVMATLRPAHEENTSDVLAEACRDILRRSGILKDELAQVGKTKVFLRTKAFHVLSQVLRIVKSSLLSSVHAYFQGYASARRTRCLQLNQDVVRIQAFLRVAPSQRVMRLKELREREKELLTRFRLLMLLQRDELQEREGIVVEEADSVQTVFTWNRNALVELRAEWERRKILADFEQRKSACESEQAHRQQIVAAEDSSRSVLSQLFTLDWDDEQERLRISSEELQERESNLGAARLEVRAKLQAYVLGQLAVLLLAVESGEEDARSMVVKDEVETFLHLGPRMAISFQEAKLRHVLLLREADFRRDVPEMKRKHLEAIQQKWEAHKHHHDRYNLLVLQRQEQTERLQLEDDWEQELVLVIEDIDFDARQAHEAQVEREAADERARLRVVIAEREYIAEQEDRRMQEMRRVAQQLWLQNKEEEDHKAACRREAETITTLRRQQSALTKHFMEDCRRREVASRPINSSRRTSQGSSANGVALTRAAEKTRQQLVLLNAEIAMHEDTLVSLTQAEDVSSRRGGVLSSGRSPSTRLSPSAGRSPSTRLSPSDGERGASLGHGGVTTTRGTSQGHHSVSQLRAIPVHCGGSIEMLERLSVVRCCAASSNYANNPEHRVVAKGDVEILPDVVDHSEQQKKLSRFRAAKNRQQKERLDAAEDGTGTLLLRDTSISPSRQLLRSPSPQATGKSGGPLSHVSSIRQASASIPHDAGDNSHQHKHNPRATAYCNPRVHCGISIQWPSKPKSELMFPKISKNPFSDAWRPVVNAHHNRGNGGMFSYLPDGSLVELPVRAWGGVHSADDAPLVNETVLADDEEDYAPMEGTGSPSPNPTRDLENLL</sequence>
<evidence type="ECO:0000256" key="2">
    <source>
        <dbReference type="ARBA" id="ARBA00022840"/>
    </source>
</evidence>
<dbReference type="GO" id="GO:0000146">
    <property type="term" value="F:microfilament motor activity"/>
    <property type="evidence" value="ECO:0007669"/>
    <property type="project" value="TreeGrafter"/>
</dbReference>
<feature type="compositionally biased region" description="Basic residues" evidence="7">
    <location>
        <begin position="1477"/>
        <end position="1487"/>
    </location>
</feature>
<keyword evidence="3 6" id="KW-0518">Myosin</keyword>
<evidence type="ECO:0000256" key="7">
    <source>
        <dbReference type="SAM" id="MobiDB-lite"/>
    </source>
</evidence>
<feature type="compositionally biased region" description="Polar residues" evidence="7">
    <location>
        <begin position="1305"/>
        <end position="1319"/>
    </location>
</feature>
<dbReference type="Gene3D" id="1.10.10.820">
    <property type="match status" value="1"/>
</dbReference>